<feature type="domain" description="Protein kinase" evidence="4">
    <location>
        <begin position="42"/>
        <end position="555"/>
    </location>
</feature>
<dbReference type="AlphaFoldDB" id="A0AAV9XZ90"/>
<comment type="caution">
    <text evidence="5">The sequence shown here is derived from an EMBL/GenBank/DDBJ whole genome shotgun (WGS) entry which is preliminary data.</text>
</comment>
<dbReference type="GO" id="GO:0004674">
    <property type="term" value="F:protein serine/threonine kinase activity"/>
    <property type="evidence" value="ECO:0007669"/>
    <property type="project" value="TreeGrafter"/>
</dbReference>
<dbReference type="Pfam" id="PF00069">
    <property type="entry name" value="Pkinase"/>
    <property type="match status" value="2"/>
</dbReference>
<reference evidence="5 6" key="1">
    <citation type="submission" date="2023-10" db="EMBL/GenBank/DDBJ databases">
        <title>Comparative genomics analysis reveals potential genetic determinants of host preference in Cryptosporidium xiaoi.</title>
        <authorList>
            <person name="Xiao L."/>
            <person name="Li J."/>
        </authorList>
    </citation>
    <scope>NUCLEOTIDE SEQUENCE [LARGE SCALE GENOMIC DNA]</scope>
    <source>
        <strain evidence="5 6">52996</strain>
    </source>
</reference>
<keyword evidence="5" id="KW-0418">Kinase</keyword>
<evidence type="ECO:0000256" key="2">
    <source>
        <dbReference type="ARBA" id="ARBA00022840"/>
    </source>
</evidence>
<sequence length="555" mass="64510">MSIHEGYIPVDNNGFLWSFASTDPLSGKEKINYCLNSYMYDTSKDGFLGEGSFFRAYRARKLEFDLCDKDFNDDYHGYGDKEGEYWVTFRVGLISCLKSQKISINKRNKLNNEDENKNDLKRQIEFNENIIISIYDKILLESLIMSKLNHVNISKLFEIIQVPEYNQIILVQEYFRNQIMYWNCKNGTYSVLDNSECSIVYNEKTSLVILAQILDCLEYIHGLGIIHRDLKPENIFLSGNIDKNNLVYLNSDAVNYKHLLENEITFGSESEQEYTYFSEFKLGSNINREIGNGSENDSFFFQEVDGEPFLENNDFEESCIWYDSPFFDSYSQAKTEIKQIFVAKNCKLECDKTKQKKKVNKNEYGKYEDTDNSDNPYFSFRKGKNADIKSLLNPNVLEELSELQAYKTLFNSNKSSSNLDSNNPNKHEKHEFCIKISDFNSCVLVDKNNLVFDRDGSMLFTPPECFSLDCTTKGVDGVKRDIWSLGCVMYCLTHGRVPYYGRNTKEYLESIEDGESLTFREGISDNTKHLIAGMLKRNPVERKNIREIRDMIQKT</sequence>
<dbReference type="Proteomes" id="UP001311799">
    <property type="component" value="Unassembled WGS sequence"/>
</dbReference>
<organism evidence="5 6">
    <name type="scientific">Cryptosporidium xiaoi</name>
    <dbReference type="NCBI Taxonomy" id="659607"/>
    <lineage>
        <taxon>Eukaryota</taxon>
        <taxon>Sar</taxon>
        <taxon>Alveolata</taxon>
        <taxon>Apicomplexa</taxon>
        <taxon>Conoidasida</taxon>
        <taxon>Coccidia</taxon>
        <taxon>Eucoccidiorida</taxon>
        <taxon>Eimeriorina</taxon>
        <taxon>Cryptosporidiidae</taxon>
        <taxon>Cryptosporidium</taxon>
    </lineage>
</organism>
<evidence type="ECO:0000256" key="1">
    <source>
        <dbReference type="ARBA" id="ARBA00022741"/>
    </source>
</evidence>
<keyword evidence="2" id="KW-0067">ATP-binding</keyword>
<dbReference type="PROSITE" id="PS00108">
    <property type="entry name" value="PROTEIN_KINASE_ST"/>
    <property type="match status" value="1"/>
</dbReference>
<dbReference type="SUPFAM" id="SSF56112">
    <property type="entry name" value="Protein kinase-like (PK-like)"/>
    <property type="match status" value="1"/>
</dbReference>
<evidence type="ECO:0000256" key="3">
    <source>
        <dbReference type="SAM" id="Coils"/>
    </source>
</evidence>
<dbReference type="Gene3D" id="1.10.510.10">
    <property type="entry name" value="Transferase(Phosphotransferase) domain 1"/>
    <property type="match status" value="2"/>
</dbReference>
<dbReference type="InterPro" id="IPR000719">
    <property type="entry name" value="Prot_kinase_dom"/>
</dbReference>
<gene>
    <name evidence="5" type="ORF">RS030_192873</name>
</gene>
<dbReference type="InterPro" id="IPR011009">
    <property type="entry name" value="Kinase-like_dom_sf"/>
</dbReference>
<evidence type="ECO:0000313" key="5">
    <source>
        <dbReference type="EMBL" id="KAK6589893.1"/>
    </source>
</evidence>
<feature type="coiled-coil region" evidence="3">
    <location>
        <begin position="103"/>
        <end position="130"/>
    </location>
</feature>
<dbReference type="PROSITE" id="PS50011">
    <property type="entry name" value="PROTEIN_KINASE_DOM"/>
    <property type="match status" value="1"/>
</dbReference>
<name>A0AAV9XZ90_9CRYT</name>
<accession>A0AAV9XZ90</accession>
<dbReference type="PANTHER" id="PTHR24346:SF30">
    <property type="entry name" value="MATERNAL EMBRYONIC LEUCINE ZIPPER KINASE"/>
    <property type="match status" value="1"/>
</dbReference>
<dbReference type="GO" id="GO:0005737">
    <property type="term" value="C:cytoplasm"/>
    <property type="evidence" value="ECO:0007669"/>
    <property type="project" value="TreeGrafter"/>
</dbReference>
<proteinExistence type="predicted"/>
<evidence type="ECO:0000259" key="4">
    <source>
        <dbReference type="PROSITE" id="PS50011"/>
    </source>
</evidence>
<dbReference type="GO" id="GO:0005524">
    <property type="term" value="F:ATP binding"/>
    <property type="evidence" value="ECO:0007669"/>
    <property type="project" value="UniProtKB-KW"/>
</dbReference>
<dbReference type="GO" id="GO:0035556">
    <property type="term" value="P:intracellular signal transduction"/>
    <property type="evidence" value="ECO:0007669"/>
    <property type="project" value="TreeGrafter"/>
</dbReference>
<keyword evidence="3" id="KW-0175">Coiled coil</keyword>
<dbReference type="SMART" id="SM00220">
    <property type="entry name" value="S_TKc"/>
    <property type="match status" value="1"/>
</dbReference>
<keyword evidence="5" id="KW-0808">Transferase</keyword>
<evidence type="ECO:0000313" key="6">
    <source>
        <dbReference type="Proteomes" id="UP001311799"/>
    </source>
</evidence>
<keyword evidence="6" id="KW-1185">Reference proteome</keyword>
<dbReference type="InterPro" id="IPR008271">
    <property type="entry name" value="Ser/Thr_kinase_AS"/>
</dbReference>
<dbReference type="EMBL" id="JAWDEY010000010">
    <property type="protein sequence ID" value="KAK6589893.1"/>
    <property type="molecule type" value="Genomic_DNA"/>
</dbReference>
<dbReference type="PANTHER" id="PTHR24346">
    <property type="entry name" value="MAP/MICROTUBULE AFFINITY-REGULATING KINASE"/>
    <property type="match status" value="1"/>
</dbReference>
<keyword evidence="1" id="KW-0547">Nucleotide-binding</keyword>
<protein>
    <submittedName>
        <fullName evidence="5">Kinase domain-containing</fullName>
    </submittedName>
</protein>